<evidence type="ECO:0000313" key="1">
    <source>
        <dbReference type="EMBL" id="ODQ71790.1"/>
    </source>
</evidence>
<accession>A0A1E3Q2G0</accession>
<keyword evidence="2" id="KW-1185">Reference proteome</keyword>
<gene>
    <name evidence="1" type="ORF">LIPSTDRAFT_331621</name>
</gene>
<dbReference type="OrthoDB" id="10605409at2759"/>
<dbReference type="Proteomes" id="UP000094385">
    <property type="component" value="Unassembled WGS sequence"/>
</dbReference>
<dbReference type="AlphaFoldDB" id="A0A1E3Q2G0"/>
<proteinExistence type="predicted"/>
<dbReference type="EMBL" id="KV454297">
    <property type="protein sequence ID" value="ODQ71790.1"/>
    <property type="molecule type" value="Genomic_DNA"/>
</dbReference>
<reference evidence="1 2" key="1">
    <citation type="journal article" date="2016" name="Proc. Natl. Acad. Sci. U.S.A.">
        <title>Comparative genomics of biotechnologically important yeasts.</title>
        <authorList>
            <person name="Riley R."/>
            <person name="Haridas S."/>
            <person name="Wolfe K.H."/>
            <person name="Lopes M.R."/>
            <person name="Hittinger C.T."/>
            <person name="Goeker M."/>
            <person name="Salamov A.A."/>
            <person name="Wisecaver J.H."/>
            <person name="Long T.M."/>
            <person name="Calvey C.H."/>
            <person name="Aerts A.L."/>
            <person name="Barry K.W."/>
            <person name="Choi C."/>
            <person name="Clum A."/>
            <person name="Coughlan A.Y."/>
            <person name="Deshpande S."/>
            <person name="Douglass A.P."/>
            <person name="Hanson S.J."/>
            <person name="Klenk H.-P."/>
            <person name="LaButti K.M."/>
            <person name="Lapidus A."/>
            <person name="Lindquist E.A."/>
            <person name="Lipzen A.M."/>
            <person name="Meier-Kolthoff J.P."/>
            <person name="Ohm R.A."/>
            <person name="Otillar R.P."/>
            <person name="Pangilinan J.L."/>
            <person name="Peng Y."/>
            <person name="Rokas A."/>
            <person name="Rosa C.A."/>
            <person name="Scheuner C."/>
            <person name="Sibirny A.A."/>
            <person name="Slot J.C."/>
            <person name="Stielow J.B."/>
            <person name="Sun H."/>
            <person name="Kurtzman C.P."/>
            <person name="Blackwell M."/>
            <person name="Grigoriev I.V."/>
            <person name="Jeffries T.W."/>
        </authorList>
    </citation>
    <scope>NUCLEOTIDE SEQUENCE [LARGE SCALE GENOMIC DNA]</scope>
    <source>
        <strain evidence="1 2">NRRL Y-11557</strain>
    </source>
</reference>
<protein>
    <submittedName>
        <fullName evidence="1">Uncharacterized protein</fullName>
    </submittedName>
</protein>
<evidence type="ECO:0000313" key="2">
    <source>
        <dbReference type="Proteomes" id="UP000094385"/>
    </source>
</evidence>
<name>A0A1E3Q2G0_LIPST</name>
<sequence>MCKPTGYYKTLLQSQLRICEVVPYLAKDHWDHADWIVALSDSWRQKFDLNNNSGSSSISSNASIYIFHNTTAMSLSSEIITYCFQLCSPIMQIWMTSCAA</sequence>
<organism evidence="1 2">
    <name type="scientific">Lipomyces starkeyi NRRL Y-11557</name>
    <dbReference type="NCBI Taxonomy" id="675824"/>
    <lineage>
        <taxon>Eukaryota</taxon>
        <taxon>Fungi</taxon>
        <taxon>Dikarya</taxon>
        <taxon>Ascomycota</taxon>
        <taxon>Saccharomycotina</taxon>
        <taxon>Lipomycetes</taxon>
        <taxon>Lipomycetales</taxon>
        <taxon>Lipomycetaceae</taxon>
        <taxon>Lipomyces</taxon>
    </lineage>
</organism>